<reference evidence="6 7" key="1">
    <citation type="journal article" date="2021" name="Sci. Rep.">
        <title>The genome of the diatom Chaetoceros tenuissimus carries an ancient integrated fragment of an extant virus.</title>
        <authorList>
            <person name="Hongo Y."/>
            <person name="Kimura K."/>
            <person name="Takaki Y."/>
            <person name="Yoshida Y."/>
            <person name="Baba S."/>
            <person name="Kobayashi G."/>
            <person name="Nagasaki K."/>
            <person name="Hano T."/>
            <person name="Tomaru Y."/>
        </authorList>
    </citation>
    <scope>NUCLEOTIDE SEQUENCE [LARGE SCALE GENOMIC DNA]</scope>
    <source>
        <strain evidence="6 7">NIES-3715</strain>
    </source>
</reference>
<comment type="caution">
    <text evidence="6">The sequence shown here is derived from an EMBL/GenBank/DDBJ whole genome shotgun (WGS) entry which is preliminary data.</text>
</comment>
<dbReference type="GO" id="GO:0005783">
    <property type="term" value="C:endoplasmic reticulum"/>
    <property type="evidence" value="ECO:0007669"/>
    <property type="project" value="TreeGrafter"/>
</dbReference>
<dbReference type="SUPFAM" id="SSF52833">
    <property type="entry name" value="Thioredoxin-like"/>
    <property type="match status" value="1"/>
</dbReference>
<dbReference type="Proteomes" id="UP001054902">
    <property type="component" value="Unassembled WGS sequence"/>
</dbReference>
<evidence type="ECO:0000313" key="6">
    <source>
        <dbReference type="EMBL" id="GFH60627.1"/>
    </source>
</evidence>
<evidence type="ECO:0000259" key="5">
    <source>
        <dbReference type="PROSITE" id="PS51352"/>
    </source>
</evidence>
<feature type="coiled-coil region" evidence="3">
    <location>
        <begin position="139"/>
        <end position="195"/>
    </location>
</feature>
<dbReference type="Pfam" id="PF00085">
    <property type="entry name" value="Thioredoxin"/>
    <property type="match status" value="1"/>
</dbReference>
<dbReference type="GO" id="GO:0003756">
    <property type="term" value="F:protein disulfide isomerase activity"/>
    <property type="evidence" value="ECO:0007669"/>
    <property type="project" value="TreeGrafter"/>
</dbReference>
<dbReference type="PANTHER" id="PTHR45672:SF3">
    <property type="entry name" value="THIOREDOXIN DOMAIN-CONTAINING PROTEIN 5"/>
    <property type="match status" value="1"/>
</dbReference>
<feature type="signal peptide" evidence="4">
    <location>
        <begin position="1"/>
        <end position="17"/>
    </location>
</feature>
<evidence type="ECO:0000256" key="2">
    <source>
        <dbReference type="ARBA" id="ARBA00022729"/>
    </source>
</evidence>
<evidence type="ECO:0000256" key="4">
    <source>
        <dbReference type="SAM" id="SignalP"/>
    </source>
</evidence>
<feature type="chain" id="PRO_5041972124" description="Thioredoxin domain-containing protein" evidence="4">
    <location>
        <begin position="18"/>
        <end position="219"/>
    </location>
</feature>
<dbReference type="PANTHER" id="PTHR45672">
    <property type="entry name" value="PROTEIN DISULFIDE-ISOMERASE C17H9.14C-RELATED"/>
    <property type="match status" value="1"/>
</dbReference>
<dbReference type="InterPro" id="IPR013766">
    <property type="entry name" value="Thioredoxin_domain"/>
</dbReference>
<dbReference type="Gene3D" id="3.40.30.10">
    <property type="entry name" value="Glutaredoxin"/>
    <property type="match status" value="1"/>
</dbReference>
<organism evidence="6 7">
    <name type="scientific">Chaetoceros tenuissimus</name>
    <dbReference type="NCBI Taxonomy" id="426638"/>
    <lineage>
        <taxon>Eukaryota</taxon>
        <taxon>Sar</taxon>
        <taxon>Stramenopiles</taxon>
        <taxon>Ochrophyta</taxon>
        <taxon>Bacillariophyta</taxon>
        <taxon>Coscinodiscophyceae</taxon>
        <taxon>Chaetocerotophycidae</taxon>
        <taxon>Chaetocerotales</taxon>
        <taxon>Chaetocerotaceae</taxon>
        <taxon>Chaetoceros</taxon>
    </lineage>
</organism>
<dbReference type="PROSITE" id="PS51352">
    <property type="entry name" value="THIOREDOXIN_2"/>
    <property type="match status" value="1"/>
</dbReference>
<feature type="domain" description="Thioredoxin" evidence="5">
    <location>
        <begin position="1"/>
        <end position="123"/>
    </location>
</feature>
<dbReference type="InterPro" id="IPR051063">
    <property type="entry name" value="PDI"/>
</dbReference>
<protein>
    <recommendedName>
        <fullName evidence="5">Thioredoxin domain-containing protein</fullName>
    </recommendedName>
</protein>
<evidence type="ECO:0000256" key="1">
    <source>
        <dbReference type="ARBA" id="ARBA00006347"/>
    </source>
</evidence>
<accession>A0AAD3D9X6</accession>
<dbReference type="PRINTS" id="PR00421">
    <property type="entry name" value="THIOREDOXIN"/>
</dbReference>
<dbReference type="EMBL" id="BLLK01000069">
    <property type="protein sequence ID" value="GFH60627.1"/>
    <property type="molecule type" value="Genomic_DNA"/>
</dbReference>
<keyword evidence="2 4" id="KW-0732">Signal</keyword>
<name>A0AAD3D9X6_9STRA</name>
<comment type="similarity">
    <text evidence="1">Belongs to the protein disulfide isomerase family.</text>
</comment>
<dbReference type="AlphaFoldDB" id="A0AAD3D9X6"/>
<sequence>MKLSATILALAAATASAAVPSLTPDNYDAMTDGKTVFIKFFAPWCGHCKKMAPDWEKLSGEWDGHEIGLIAEVDCTADGKPLCDANGVRGFPTLKYGDPTSLDDYQGGRDYDALAKFATDNLKPICSPSNLDICDDDKKKQIEELMAKSIEDLDAAIEEEEKKLTAAEDDFKAEVEKLQKKYQELMEEKDAKLAAVKDSGLGLMKSVKAAKAKAGSDEL</sequence>
<proteinExistence type="inferred from homology"/>
<evidence type="ECO:0000256" key="3">
    <source>
        <dbReference type="SAM" id="Coils"/>
    </source>
</evidence>
<keyword evidence="7" id="KW-1185">Reference proteome</keyword>
<dbReference type="InterPro" id="IPR036249">
    <property type="entry name" value="Thioredoxin-like_sf"/>
</dbReference>
<dbReference type="GO" id="GO:0006457">
    <property type="term" value="P:protein folding"/>
    <property type="evidence" value="ECO:0007669"/>
    <property type="project" value="TreeGrafter"/>
</dbReference>
<dbReference type="InterPro" id="IPR017937">
    <property type="entry name" value="Thioredoxin_CS"/>
</dbReference>
<keyword evidence="3" id="KW-0175">Coiled coil</keyword>
<gene>
    <name evidence="6" type="ORF">CTEN210_17103</name>
</gene>
<dbReference type="PROSITE" id="PS00194">
    <property type="entry name" value="THIOREDOXIN_1"/>
    <property type="match status" value="1"/>
</dbReference>
<evidence type="ECO:0000313" key="7">
    <source>
        <dbReference type="Proteomes" id="UP001054902"/>
    </source>
</evidence>